<dbReference type="GeneID" id="87619128"/>
<comment type="caution">
    <text evidence="2">The sequence shown here is derived from an EMBL/GenBank/DDBJ whole genome shotgun (WGS) entry which is preliminary data.</text>
</comment>
<dbReference type="RefSeq" id="WP_127739891.1">
    <property type="nucleotide sequence ID" value="NZ_CAJCKN010000005.1"/>
</dbReference>
<gene>
    <name evidence="2" type="ORF">EM808_19565</name>
</gene>
<sequence length="348" mass="41265">MESEKLNLKGKNDKLEYYRTIDTGNLEQRMKLVKQDESKLTYYVPELDKVVYSETEVRKFSLDAYGENIPYIDGELTILNNYLFDYWGYFINAEGLALYAHLKRYTYGNKDWCFPNFEMISLKMDKSRPTIHAYLEILERYGFVYKFNVINRSREKEEGPIFKIRKKVPLLTKALLEGNKELEIPDNVSAHIKKAMKKEKEGLPKKLRAEHDKYVNEMIRNNEKINLENQMDYEEIYRVWQQYGEIIKNNNKPLALNEEVVLDYGKAEMDKHEANMLNYLLTYVSKKLSKPSFDTWFKGISIKLTQNNCYVLAPNEFCKDWLENKYADLISNAIREYDKSIDAIVIQQ</sequence>
<name>A0A437K7S6_9BACI</name>
<dbReference type="Proteomes" id="UP000288024">
    <property type="component" value="Unassembled WGS sequence"/>
</dbReference>
<accession>A0A437K7S6</accession>
<organism evidence="2 3">
    <name type="scientific">Niallia taxi</name>
    <dbReference type="NCBI Taxonomy" id="2499688"/>
    <lineage>
        <taxon>Bacteria</taxon>
        <taxon>Bacillati</taxon>
        <taxon>Bacillota</taxon>
        <taxon>Bacilli</taxon>
        <taxon>Bacillales</taxon>
        <taxon>Bacillaceae</taxon>
        <taxon>Niallia</taxon>
    </lineage>
</organism>
<feature type="domain" description="DnaA N-terminal" evidence="1">
    <location>
        <begin position="283"/>
        <end position="335"/>
    </location>
</feature>
<evidence type="ECO:0000313" key="3">
    <source>
        <dbReference type="Proteomes" id="UP000288024"/>
    </source>
</evidence>
<protein>
    <recommendedName>
        <fullName evidence="1">DnaA N-terminal domain-containing protein</fullName>
    </recommendedName>
</protein>
<dbReference type="Pfam" id="PF13730">
    <property type="entry name" value="HTH_36"/>
    <property type="match status" value="1"/>
</dbReference>
<evidence type="ECO:0000259" key="1">
    <source>
        <dbReference type="Pfam" id="PF11638"/>
    </source>
</evidence>
<dbReference type="Gene3D" id="1.10.10.10">
    <property type="entry name" value="Winged helix-like DNA-binding domain superfamily/Winged helix DNA-binding domain"/>
    <property type="match status" value="1"/>
</dbReference>
<keyword evidence="3" id="KW-1185">Reference proteome</keyword>
<dbReference type="EMBL" id="RZTZ01000009">
    <property type="protein sequence ID" value="RVT59495.1"/>
    <property type="molecule type" value="Genomic_DNA"/>
</dbReference>
<dbReference type="InterPro" id="IPR036388">
    <property type="entry name" value="WH-like_DNA-bd_sf"/>
</dbReference>
<proteinExistence type="predicted"/>
<evidence type="ECO:0000313" key="2">
    <source>
        <dbReference type="EMBL" id="RVT59495.1"/>
    </source>
</evidence>
<dbReference type="InterPro" id="IPR038454">
    <property type="entry name" value="DnaA_N_sf"/>
</dbReference>
<dbReference type="InterPro" id="IPR024633">
    <property type="entry name" value="DnaA_N_dom"/>
</dbReference>
<reference evidence="2 3" key="1">
    <citation type="submission" date="2019-01" db="EMBL/GenBank/DDBJ databases">
        <title>Bacillus sp. M5HDSG1-1, whole genome shotgun sequence.</title>
        <authorList>
            <person name="Tuo L."/>
        </authorList>
    </citation>
    <scope>NUCLEOTIDE SEQUENCE [LARGE SCALE GENOMIC DNA]</scope>
    <source>
        <strain evidence="2 3">M5HDSG1-1</strain>
    </source>
</reference>
<dbReference type="Gene3D" id="3.30.300.180">
    <property type="match status" value="1"/>
</dbReference>
<dbReference type="AlphaFoldDB" id="A0A437K7S6"/>
<dbReference type="Pfam" id="PF11638">
    <property type="entry name" value="DnaA_N"/>
    <property type="match status" value="1"/>
</dbReference>